<dbReference type="AlphaFoldDB" id="X6MZQ3"/>
<gene>
    <name evidence="2" type="ORF">RFI_18104</name>
</gene>
<accession>X6MZQ3</accession>
<organism evidence="2 3">
    <name type="scientific">Reticulomyxa filosa</name>
    <dbReference type="NCBI Taxonomy" id="46433"/>
    <lineage>
        <taxon>Eukaryota</taxon>
        <taxon>Sar</taxon>
        <taxon>Rhizaria</taxon>
        <taxon>Retaria</taxon>
        <taxon>Foraminifera</taxon>
        <taxon>Monothalamids</taxon>
        <taxon>Reticulomyxidae</taxon>
        <taxon>Reticulomyxa</taxon>
    </lineage>
</organism>
<feature type="compositionally biased region" description="Basic residues" evidence="1">
    <location>
        <begin position="41"/>
        <end position="58"/>
    </location>
</feature>
<keyword evidence="3" id="KW-1185">Reference proteome</keyword>
<protein>
    <submittedName>
        <fullName evidence="2">Uncharacterized protein</fullName>
    </submittedName>
</protein>
<comment type="caution">
    <text evidence="2">The sequence shown here is derived from an EMBL/GenBank/DDBJ whole genome shotgun (WGS) entry which is preliminary data.</text>
</comment>
<feature type="compositionally biased region" description="Basic and acidic residues" evidence="1">
    <location>
        <begin position="59"/>
        <end position="74"/>
    </location>
</feature>
<feature type="compositionally biased region" description="Acidic residues" evidence="1">
    <location>
        <begin position="80"/>
        <end position="89"/>
    </location>
</feature>
<name>X6MZQ3_RETFI</name>
<evidence type="ECO:0000313" key="2">
    <source>
        <dbReference type="EMBL" id="ETO19133.1"/>
    </source>
</evidence>
<feature type="non-terminal residue" evidence="2">
    <location>
        <position position="145"/>
    </location>
</feature>
<dbReference type="Proteomes" id="UP000023152">
    <property type="component" value="Unassembled WGS sequence"/>
</dbReference>
<proteinExistence type="predicted"/>
<dbReference type="EMBL" id="ASPP01013989">
    <property type="protein sequence ID" value="ETO19133.1"/>
    <property type="molecule type" value="Genomic_DNA"/>
</dbReference>
<feature type="region of interest" description="Disordered" evidence="1">
    <location>
        <begin position="29"/>
        <end position="104"/>
    </location>
</feature>
<evidence type="ECO:0000313" key="3">
    <source>
        <dbReference type="Proteomes" id="UP000023152"/>
    </source>
</evidence>
<feature type="compositionally biased region" description="Polar residues" evidence="1">
    <location>
        <begin position="29"/>
        <end position="38"/>
    </location>
</feature>
<sequence length="145" mass="16840">MQANGLHERSKFEEENVCVCKKISQKNSETVDYVTSNAGMGKKKKKKKKKSLLRKVKKERQEKQSSENKQENRFLAETYEKEEEEEEEKSVEKRDKGRARKKMTLTPQALTTLVKRANTPQALLKIVLEARKHTKVDYINISASL</sequence>
<reference evidence="2 3" key="1">
    <citation type="journal article" date="2013" name="Curr. Biol.">
        <title>The Genome of the Foraminiferan Reticulomyxa filosa.</title>
        <authorList>
            <person name="Glockner G."/>
            <person name="Hulsmann N."/>
            <person name="Schleicher M."/>
            <person name="Noegel A.A."/>
            <person name="Eichinger L."/>
            <person name="Gallinger C."/>
            <person name="Pawlowski J."/>
            <person name="Sierra R."/>
            <person name="Euteneuer U."/>
            <person name="Pillet L."/>
            <person name="Moustafa A."/>
            <person name="Platzer M."/>
            <person name="Groth M."/>
            <person name="Szafranski K."/>
            <person name="Schliwa M."/>
        </authorList>
    </citation>
    <scope>NUCLEOTIDE SEQUENCE [LARGE SCALE GENOMIC DNA]</scope>
</reference>
<evidence type="ECO:0000256" key="1">
    <source>
        <dbReference type="SAM" id="MobiDB-lite"/>
    </source>
</evidence>